<evidence type="ECO:0000256" key="3">
    <source>
        <dbReference type="ARBA" id="ARBA00022490"/>
    </source>
</evidence>
<keyword evidence="5" id="KW-0206">Cytoskeleton</keyword>
<dbReference type="EMBL" id="CAKM01000261">
    <property type="protein sequence ID" value="CCJ30681.1"/>
    <property type="molecule type" value="Genomic_DNA"/>
</dbReference>
<dbReference type="SUPFAM" id="SSF69645">
    <property type="entry name" value="Arp2/3 complex subunits"/>
    <property type="match status" value="1"/>
</dbReference>
<dbReference type="STRING" id="1209962.L0PE42"/>
<dbReference type="VEuPathDB" id="FungiDB:PNEJI1_002443"/>
<evidence type="ECO:0000256" key="5">
    <source>
        <dbReference type="ARBA" id="ARBA00023212"/>
    </source>
</evidence>
<evidence type="ECO:0000313" key="7">
    <source>
        <dbReference type="Proteomes" id="UP000010422"/>
    </source>
</evidence>
<comment type="subcellular location">
    <subcellularLocation>
        <location evidence="1">Cytoplasm</location>
        <location evidence="1">Cytoskeleton</location>
    </subcellularLocation>
</comment>
<evidence type="ECO:0000313" key="6">
    <source>
        <dbReference type="EMBL" id="CCJ30681.1"/>
    </source>
</evidence>
<name>L0PE42_PNEJI</name>
<keyword evidence="4" id="KW-0009">Actin-binding</keyword>
<dbReference type="GO" id="GO:0030041">
    <property type="term" value="P:actin filament polymerization"/>
    <property type="evidence" value="ECO:0007669"/>
    <property type="project" value="InterPro"/>
</dbReference>
<protein>
    <recommendedName>
        <fullName evidence="8">Actin-related protein 2/3 complex subunit 4</fullName>
    </recommendedName>
</protein>
<evidence type="ECO:0000256" key="4">
    <source>
        <dbReference type="ARBA" id="ARBA00023203"/>
    </source>
</evidence>
<dbReference type="InParanoid" id="L0PE42"/>
<organism evidence="7">
    <name type="scientific">Pneumocystis jirovecii</name>
    <name type="common">Human pneumocystis pneumonia agent</name>
    <dbReference type="NCBI Taxonomy" id="42068"/>
    <lineage>
        <taxon>Eukaryota</taxon>
        <taxon>Fungi</taxon>
        <taxon>Dikarya</taxon>
        <taxon>Ascomycota</taxon>
        <taxon>Taphrinomycotina</taxon>
        <taxon>Pneumocystomycetes</taxon>
        <taxon>Pneumocystaceae</taxon>
        <taxon>Pneumocystis</taxon>
    </lineage>
</organism>
<evidence type="ECO:0000256" key="2">
    <source>
        <dbReference type="ARBA" id="ARBA00005919"/>
    </source>
</evidence>
<accession>L0PE42</accession>
<dbReference type="GO" id="GO:0034314">
    <property type="term" value="P:Arp2/3 complex-mediated actin nucleation"/>
    <property type="evidence" value="ECO:0007669"/>
    <property type="project" value="InterPro"/>
</dbReference>
<evidence type="ECO:0008006" key="8">
    <source>
        <dbReference type="Google" id="ProtNLM"/>
    </source>
</evidence>
<dbReference type="Gene3D" id="3.30.1460.20">
    <property type="match status" value="1"/>
</dbReference>
<keyword evidence="3" id="KW-0963">Cytoplasm</keyword>
<comment type="similarity">
    <text evidence="2">Belongs to the ARPC4 family.</text>
</comment>
<dbReference type="GO" id="GO:0005885">
    <property type="term" value="C:Arp2/3 protein complex"/>
    <property type="evidence" value="ECO:0007669"/>
    <property type="project" value="InterPro"/>
</dbReference>
<comment type="caution">
    <text evidence="6">The sequence shown here is derived from an EMBL/GenBank/DDBJ whole genome shotgun (WGS) entry which is preliminary data.</text>
</comment>
<dbReference type="Proteomes" id="UP000010422">
    <property type="component" value="Unassembled WGS sequence"/>
</dbReference>
<proteinExistence type="inferred from homology"/>
<dbReference type="GO" id="GO:0051015">
    <property type="term" value="F:actin filament binding"/>
    <property type="evidence" value="ECO:0007669"/>
    <property type="project" value="TreeGrafter"/>
</dbReference>
<dbReference type="Pfam" id="PF05856">
    <property type="entry name" value="ARPC4"/>
    <property type="match status" value="1"/>
</dbReference>
<gene>
    <name evidence="6" type="ORF">PNEJI1_002443</name>
</gene>
<dbReference type="PANTHER" id="PTHR22629:SF0">
    <property type="entry name" value="ACTIN-RELATED PROTEIN 2_3 COMPLEX SUBUNIT 4"/>
    <property type="match status" value="1"/>
</dbReference>
<evidence type="ECO:0000256" key="1">
    <source>
        <dbReference type="ARBA" id="ARBA00004245"/>
    </source>
</evidence>
<reference evidence="6 7" key="1">
    <citation type="journal article" date="2012" name="MBio">
        <title>De novo assembly of the Pneumocystis jirovecii genome from a single bronchoalveolar lavage fluid specimen from a patient.</title>
        <authorList>
            <person name="Cisse O.H."/>
            <person name="Pagni M."/>
            <person name="Hauser P.M."/>
        </authorList>
    </citation>
    <scope>NUCLEOTIDE SEQUENCE [LARGE SCALE GENOMIC DNA]</scope>
    <source>
        <strain evidence="6 7">SE8</strain>
    </source>
</reference>
<dbReference type="AlphaFoldDB" id="L0PE42"/>
<dbReference type="InterPro" id="IPR034666">
    <property type="entry name" value="ARPC2/4"/>
</dbReference>
<sequence length="112" mass="12765">MGRAEAFVILRRKPVKGYGISFLITNKHTEAMLKHKIVDFIIQFMEDVDAEINEIKLFLNGRARYVAENYLLQVPFLLLYISNTQSSTSLQLSLTFGNSGNIQTQIISILQN</sequence>
<dbReference type="InterPro" id="IPR008384">
    <property type="entry name" value="ARPC4"/>
</dbReference>
<dbReference type="PANTHER" id="PTHR22629">
    <property type="entry name" value="ARP2/3 COMPLEX 20 KD SUBUNIT"/>
    <property type="match status" value="1"/>
</dbReference>